<feature type="transmembrane region" description="Helical" evidence="1">
    <location>
        <begin position="12"/>
        <end position="32"/>
    </location>
</feature>
<gene>
    <name evidence="2" type="ORF">QQ020_03860</name>
</gene>
<organism evidence="2 3">
    <name type="scientific">Agaribacillus aureus</name>
    <dbReference type="NCBI Taxonomy" id="3051825"/>
    <lineage>
        <taxon>Bacteria</taxon>
        <taxon>Pseudomonadati</taxon>
        <taxon>Bacteroidota</taxon>
        <taxon>Cytophagia</taxon>
        <taxon>Cytophagales</taxon>
        <taxon>Splendidivirgaceae</taxon>
        <taxon>Agaribacillus</taxon>
    </lineage>
</organism>
<evidence type="ECO:0000313" key="2">
    <source>
        <dbReference type="EMBL" id="MDN5211165.1"/>
    </source>
</evidence>
<keyword evidence="1" id="KW-0812">Transmembrane</keyword>
<feature type="transmembrane region" description="Helical" evidence="1">
    <location>
        <begin position="169"/>
        <end position="189"/>
    </location>
</feature>
<dbReference type="Pfam" id="PF07099">
    <property type="entry name" value="DUF1361"/>
    <property type="match status" value="1"/>
</dbReference>
<comment type="caution">
    <text evidence="2">The sequence shown here is derived from an EMBL/GenBank/DDBJ whole genome shotgun (WGS) entry which is preliminary data.</text>
</comment>
<keyword evidence="1" id="KW-0472">Membrane</keyword>
<name>A0ABT8L0A8_9BACT</name>
<feature type="transmembrane region" description="Helical" evidence="1">
    <location>
        <begin position="117"/>
        <end position="135"/>
    </location>
</feature>
<keyword evidence="3" id="KW-1185">Reference proteome</keyword>
<dbReference type="Proteomes" id="UP001172083">
    <property type="component" value="Unassembled WGS sequence"/>
</dbReference>
<dbReference type="EMBL" id="JAUJEB010000001">
    <property type="protein sequence ID" value="MDN5211165.1"/>
    <property type="molecule type" value="Genomic_DNA"/>
</dbReference>
<dbReference type="RefSeq" id="WP_346756500.1">
    <property type="nucleotide sequence ID" value="NZ_JAUJEB010000001.1"/>
</dbReference>
<dbReference type="InterPro" id="IPR009793">
    <property type="entry name" value="DUF1361"/>
</dbReference>
<protein>
    <submittedName>
        <fullName evidence="2">DUF1361 domain-containing protein</fullName>
    </submittedName>
</protein>
<feature type="transmembrane region" description="Helical" evidence="1">
    <location>
        <begin position="81"/>
        <end position="105"/>
    </location>
</feature>
<reference evidence="2" key="1">
    <citation type="submission" date="2023-06" db="EMBL/GenBank/DDBJ databases">
        <title>Genomic of Agaribacillus aureum.</title>
        <authorList>
            <person name="Wang G."/>
        </authorList>
    </citation>
    <scope>NUCLEOTIDE SEQUENCE</scope>
    <source>
        <strain evidence="2">BMA12</strain>
    </source>
</reference>
<feature type="transmembrane region" description="Helical" evidence="1">
    <location>
        <begin position="44"/>
        <end position="61"/>
    </location>
</feature>
<accession>A0ABT8L0A8</accession>
<proteinExistence type="predicted"/>
<evidence type="ECO:0000256" key="1">
    <source>
        <dbReference type="SAM" id="Phobius"/>
    </source>
</evidence>
<keyword evidence="1" id="KW-1133">Transmembrane helix</keyword>
<sequence length="201" mass="23481">MSARIFITGNITYIFLSWNLFLAWVPLALAFMLRKTYHQGDHPLSKVVLMPLFSLWLLFFPNAPYLVTDLVHINYHYGARYWFDLVLIYLFAFSGLSTGMLSLYWVHQVIKEMFSPIWGWLAVAGSSLLAGYGVYLGRILRWNSWDLFTHPLQVLKDSTLQIHDHTAQAITLVFGLLLFSIYFLFISLLQYKYEPYGQIQH</sequence>
<evidence type="ECO:0000313" key="3">
    <source>
        <dbReference type="Proteomes" id="UP001172083"/>
    </source>
</evidence>